<gene>
    <name evidence="3" type="ORF">DJ018_16815</name>
</gene>
<comment type="caution">
    <text evidence="3">The sequence shown here is derived from an EMBL/GenBank/DDBJ whole genome shotgun (WGS) entry which is preliminary data.</text>
</comment>
<feature type="binding site" evidence="2">
    <location>
        <position position="347"/>
    </location>
    <ligand>
        <name>FAD</name>
        <dbReference type="ChEBI" id="CHEBI:57692"/>
    </ligand>
</feature>
<feature type="active site" evidence="1">
    <location>
        <position position="78"/>
    </location>
</feature>
<dbReference type="AlphaFoldDB" id="A0A328ABW4"/>
<keyword evidence="4" id="KW-1185">Reference proteome</keyword>
<feature type="binding site" evidence="2">
    <location>
        <position position="343"/>
    </location>
    <ligand>
        <name>L-tryptophan</name>
        <dbReference type="ChEBI" id="CHEBI:57912"/>
    </ligand>
</feature>
<keyword evidence="2" id="KW-0547">Nucleotide-binding</keyword>
<dbReference type="PANTHER" id="PTHR43747:SF4">
    <property type="entry name" value="FLAVIN-DEPENDENT TRYPTOPHAN HALOGENASE"/>
    <property type="match status" value="1"/>
</dbReference>
<feature type="binding site" evidence="2">
    <location>
        <begin position="12"/>
        <end position="15"/>
    </location>
    <ligand>
        <name>FAD</name>
        <dbReference type="ChEBI" id="CHEBI:57692"/>
    </ligand>
</feature>
<dbReference type="InterPro" id="IPR033856">
    <property type="entry name" value="Trp_halogen"/>
</dbReference>
<organism evidence="3 4">
    <name type="scientific">Phenylobacterium deserti</name>
    <dbReference type="NCBI Taxonomy" id="1914756"/>
    <lineage>
        <taxon>Bacteria</taxon>
        <taxon>Pseudomonadati</taxon>
        <taxon>Pseudomonadota</taxon>
        <taxon>Alphaproteobacteria</taxon>
        <taxon>Caulobacterales</taxon>
        <taxon>Caulobacteraceae</taxon>
        <taxon>Phenylobacterium</taxon>
    </lineage>
</organism>
<dbReference type="PIRSF" id="PIRSF011396">
    <property type="entry name" value="Trp_halogenase"/>
    <property type="match status" value="1"/>
</dbReference>
<evidence type="ECO:0000256" key="2">
    <source>
        <dbReference type="PIRSR" id="PIRSR011396-2"/>
    </source>
</evidence>
<dbReference type="EMBL" id="QFYR01000005">
    <property type="protein sequence ID" value="RAK50834.1"/>
    <property type="molecule type" value="Genomic_DNA"/>
</dbReference>
<dbReference type="InterPro" id="IPR006905">
    <property type="entry name" value="Flavin_halogenase"/>
</dbReference>
<evidence type="ECO:0000313" key="4">
    <source>
        <dbReference type="Proteomes" id="UP000249725"/>
    </source>
</evidence>
<proteinExistence type="predicted"/>
<dbReference type="OrthoDB" id="5695497at2"/>
<dbReference type="RefSeq" id="WP_111516146.1">
    <property type="nucleotide sequence ID" value="NZ_QFYR01000005.1"/>
</dbReference>
<protein>
    <submittedName>
        <fullName evidence="3">Tryptophan halogenase</fullName>
    </submittedName>
</protein>
<reference evidence="4" key="1">
    <citation type="submission" date="2018-05" db="EMBL/GenBank/DDBJ databases">
        <authorList>
            <person name="Li X."/>
        </authorList>
    </citation>
    <scope>NUCLEOTIDE SEQUENCE [LARGE SCALE GENOMIC DNA]</scope>
    <source>
        <strain evidence="4">YIM 73061</strain>
    </source>
</reference>
<keyword evidence="2" id="KW-0285">Flavoprotein</keyword>
<keyword evidence="2" id="KW-0274">FAD</keyword>
<dbReference type="InterPro" id="IPR050816">
    <property type="entry name" value="Flavin-dep_Halogenase_NPB"/>
</dbReference>
<dbReference type="Gene3D" id="3.50.50.60">
    <property type="entry name" value="FAD/NAD(P)-binding domain"/>
    <property type="match status" value="1"/>
</dbReference>
<feature type="binding site" evidence="2">
    <location>
        <position position="186"/>
    </location>
    <ligand>
        <name>FAD</name>
        <dbReference type="ChEBI" id="CHEBI:57692"/>
    </ligand>
</feature>
<feature type="binding site" evidence="2">
    <location>
        <position position="334"/>
    </location>
    <ligand>
        <name>FAD</name>
        <dbReference type="ChEBI" id="CHEBI:57692"/>
    </ligand>
</feature>
<name>A0A328ABW4_9CAUL</name>
<dbReference type="GO" id="GO:0004497">
    <property type="term" value="F:monooxygenase activity"/>
    <property type="evidence" value="ECO:0007669"/>
    <property type="project" value="InterPro"/>
</dbReference>
<dbReference type="Pfam" id="PF04820">
    <property type="entry name" value="Trp_halogenase"/>
    <property type="match status" value="1"/>
</dbReference>
<evidence type="ECO:0000256" key="1">
    <source>
        <dbReference type="PIRSR" id="PIRSR011396-1"/>
    </source>
</evidence>
<accession>A0A328ABW4</accession>
<dbReference type="Proteomes" id="UP000249725">
    <property type="component" value="Unassembled WGS sequence"/>
</dbReference>
<dbReference type="GO" id="GO:0000166">
    <property type="term" value="F:nucleotide binding"/>
    <property type="evidence" value="ECO:0007669"/>
    <property type="project" value="UniProtKB-KW"/>
</dbReference>
<dbReference type="PANTHER" id="PTHR43747">
    <property type="entry name" value="FAD-BINDING PROTEIN"/>
    <property type="match status" value="1"/>
</dbReference>
<dbReference type="SUPFAM" id="SSF51905">
    <property type="entry name" value="FAD/NAD(P)-binding domain"/>
    <property type="match status" value="1"/>
</dbReference>
<evidence type="ECO:0000313" key="3">
    <source>
        <dbReference type="EMBL" id="RAK50834.1"/>
    </source>
</evidence>
<feature type="binding site" evidence="2">
    <location>
        <position position="78"/>
    </location>
    <ligand>
        <name>7-chloro-L-tryptophan</name>
        <dbReference type="ChEBI" id="CHEBI:58713"/>
    </ligand>
</feature>
<sequence>MSRLQKIVIVGGGTAGWVTAAMLGHHLQGRMAQIELVESDDIGTIGVGESTIPPFITLLRNLGIDEQHFIQATQASFKLGISFRDWLRKGESYFHPFGSIGGAIDIHEFFQCWLKAKLTENHPSNLQDFAPASVMAEKGRFMLPFKAQRTLIGGANYALHVDARLVAQYLRRFAEAKGVKRTEGIVTEVKTRPSDGFVEKLVLKTGEEVTGDLFIDCSGFRALLIEKTLGVGYHDWSDVLLCDRAVAVQTENRGATTPFTVAEAQDSGWRWRIPLQHRTGNGYVFSSKFISDEEATEVLLSKVDGELLTKPMVIPFKTGVRHRIWDKNVVSVGLASGFIEPLESTAIHLVYRAIDMLFRYMPDQDCAPALAAEYNRRMTADYEEIRDFIVLHYCVTEREDTPFWRAAKAITPPASLTERIELYRESGLMREGLDELFRNPSWQSVLDGMGVTPKRYDQLVDRMPFEVIRRTLDEAGPRLAAFVDTLPTHDEFLREHCPAEPPGVIAAQ</sequence>
<dbReference type="InterPro" id="IPR036188">
    <property type="entry name" value="FAD/NAD-bd_sf"/>
</dbReference>